<dbReference type="PRINTS" id="PR00413">
    <property type="entry name" value="HADHALOGNASE"/>
</dbReference>
<comment type="caution">
    <text evidence="1">The sequence shown here is derived from an EMBL/GenBank/DDBJ whole genome shotgun (WGS) entry which is preliminary data.</text>
</comment>
<reference evidence="1" key="1">
    <citation type="submission" date="2021-03" db="EMBL/GenBank/DDBJ databases">
        <authorList>
            <person name="Sun Q."/>
        </authorList>
    </citation>
    <scope>NUCLEOTIDE SEQUENCE</scope>
    <source>
        <strain evidence="1">CCM 8862</strain>
    </source>
</reference>
<dbReference type="InterPro" id="IPR023214">
    <property type="entry name" value="HAD_sf"/>
</dbReference>
<organism evidence="1 2">
    <name type="scientific">Corynebacterium mendelii</name>
    <dbReference type="NCBI Taxonomy" id="2765362"/>
    <lineage>
        <taxon>Bacteria</taxon>
        <taxon>Bacillati</taxon>
        <taxon>Actinomycetota</taxon>
        <taxon>Actinomycetes</taxon>
        <taxon>Mycobacteriales</taxon>
        <taxon>Corynebacteriaceae</taxon>
        <taxon>Corynebacterium</taxon>
    </lineage>
</organism>
<accession>A0A939IU05</accession>
<dbReference type="SFLD" id="SFLDG01129">
    <property type="entry name" value="C1.5:_HAD__Beta-PGM__Phosphata"/>
    <property type="match status" value="1"/>
</dbReference>
<dbReference type="SUPFAM" id="SSF56784">
    <property type="entry name" value="HAD-like"/>
    <property type="match status" value="1"/>
</dbReference>
<dbReference type="Pfam" id="PF00702">
    <property type="entry name" value="Hydrolase"/>
    <property type="match status" value="1"/>
</dbReference>
<dbReference type="InterPro" id="IPR023198">
    <property type="entry name" value="PGP-like_dom2"/>
</dbReference>
<dbReference type="InterPro" id="IPR006439">
    <property type="entry name" value="HAD-SF_hydro_IA"/>
</dbReference>
<dbReference type="EMBL" id="JAFLEQ010000012">
    <property type="protein sequence ID" value="MBN9644404.1"/>
    <property type="molecule type" value="Genomic_DNA"/>
</dbReference>
<dbReference type="Proteomes" id="UP000664332">
    <property type="component" value="Unassembled WGS sequence"/>
</dbReference>
<dbReference type="AlphaFoldDB" id="A0A939IU05"/>
<gene>
    <name evidence="1" type="ORF">JZY06_07240</name>
</gene>
<dbReference type="Gene3D" id="3.40.50.1000">
    <property type="entry name" value="HAD superfamily/HAD-like"/>
    <property type="match status" value="1"/>
</dbReference>
<dbReference type="PANTHER" id="PTHR43611">
    <property type="entry name" value="ALPHA-D-GLUCOSE 1-PHOSPHATE PHOSPHATASE"/>
    <property type="match status" value="1"/>
</dbReference>
<keyword evidence="2" id="KW-1185">Reference proteome</keyword>
<evidence type="ECO:0000313" key="1">
    <source>
        <dbReference type="EMBL" id="MBN9644404.1"/>
    </source>
</evidence>
<protein>
    <submittedName>
        <fullName evidence="1">HAD family phosphatase</fullName>
    </submittedName>
</protein>
<dbReference type="PANTHER" id="PTHR43611:SF3">
    <property type="entry name" value="FLAVIN MONONUCLEOTIDE HYDROLASE 1, CHLOROPLATIC"/>
    <property type="match status" value="1"/>
</dbReference>
<dbReference type="RefSeq" id="WP_377769076.1">
    <property type="nucleotide sequence ID" value="NZ_JBHUKW010000005.1"/>
</dbReference>
<name>A0A939IU05_9CORY</name>
<proteinExistence type="predicted"/>
<sequence>MTRPALLFDLYGVLLHMQSDRDIAAIEQAAGTDGRLWPVYWQLRPAFDAGQLSAEQYWRAVCDRLELDHVDIDRVISADTASWLRPDDEMIGAVRDLIDGGWTVGLLSNIPHFLADAVKAEFDFFTRFHAVTMSCDIGVAKPDPRAYTTATDALHSQPEHTIFFDDSPPNVDGARKAGLQAHVFTGKHVLDRVLDEL</sequence>
<dbReference type="SFLD" id="SFLDS00003">
    <property type="entry name" value="Haloacid_Dehalogenase"/>
    <property type="match status" value="1"/>
</dbReference>
<dbReference type="CDD" id="cd02603">
    <property type="entry name" value="HAD_sEH-N_like"/>
    <property type="match status" value="1"/>
</dbReference>
<dbReference type="NCBIfam" id="TIGR01509">
    <property type="entry name" value="HAD-SF-IA-v3"/>
    <property type="match status" value="1"/>
</dbReference>
<evidence type="ECO:0000313" key="2">
    <source>
        <dbReference type="Proteomes" id="UP000664332"/>
    </source>
</evidence>
<dbReference type="Gene3D" id="1.10.150.240">
    <property type="entry name" value="Putative phosphatase, domain 2"/>
    <property type="match status" value="1"/>
</dbReference>
<dbReference type="InterPro" id="IPR036412">
    <property type="entry name" value="HAD-like_sf"/>
</dbReference>